<dbReference type="Pfam" id="PF13385">
    <property type="entry name" value="Laminin_G_3"/>
    <property type="match status" value="1"/>
</dbReference>
<dbReference type="AlphaFoldDB" id="A0A271LAQ1"/>
<sequence length="312" mass="32508">MALRFYRPQEDVPYAGFTVSATGGTAPYTFSVHAGTLPTGITLNSSTGVVSGTPTTPGTSTGIVIRVTDNVSATADLASFDLTVYSDLYFGNVVLLVGFDGTDGATAATDESPSGHTLTFNGNAQLDTGVAPPFGTSSLLLDGAGDYLTTPDSEDFNFGTGDFTIEMFARTAATANSNYLLVHAGSSPNISYIWRCNAANQQDVVWSTNGTSTFNLVGASGGVPLTSWKHLCFERSGSKLRLYADGVMETSSTTIGANALFNSSAVLAIGMRSTSTTNGFNGHLKELRITKGVARYNSDAGFTVPIAAFPRS</sequence>
<comment type="caution">
    <text evidence="1">The sequence shown here is derived from an EMBL/GenBank/DDBJ whole genome shotgun (WGS) entry which is preliminary data.</text>
</comment>
<evidence type="ECO:0000313" key="2">
    <source>
        <dbReference type="Proteomes" id="UP000216442"/>
    </source>
</evidence>
<dbReference type="SUPFAM" id="SSF49899">
    <property type="entry name" value="Concanavalin A-like lectins/glucanases"/>
    <property type="match status" value="1"/>
</dbReference>
<dbReference type="Pfam" id="PF05345">
    <property type="entry name" value="He_PIG"/>
    <property type="match status" value="1"/>
</dbReference>
<dbReference type="Gene3D" id="2.60.120.200">
    <property type="match status" value="1"/>
</dbReference>
<organism evidence="1 2">
    <name type="scientific">Mesorhizobium temperatum</name>
    <dbReference type="NCBI Taxonomy" id="241416"/>
    <lineage>
        <taxon>Bacteria</taxon>
        <taxon>Pseudomonadati</taxon>
        <taxon>Pseudomonadota</taxon>
        <taxon>Alphaproteobacteria</taxon>
        <taxon>Hyphomicrobiales</taxon>
        <taxon>Phyllobacteriaceae</taxon>
        <taxon>Mesorhizobium</taxon>
    </lineage>
</organism>
<reference evidence="1 2" key="1">
    <citation type="submission" date="2017-08" db="EMBL/GenBank/DDBJ databases">
        <title>Mesorhizobium wenxinae sp. nov., a novel rhizobial species isolated from root nodules of chickpea (Cicer arietinum L.).</title>
        <authorList>
            <person name="Zhang J."/>
        </authorList>
    </citation>
    <scope>NUCLEOTIDE SEQUENCE [LARGE SCALE GENOMIC DNA]</scope>
    <source>
        <strain evidence="1 2">SDW018</strain>
    </source>
</reference>
<dbReference type="InterPro" id="IPR013320">
    <property type="entry name" value="ConA-like_dom_sf"/>
</dbReference>
<dbReference type="GO" id="GO:0005509">
    <property type="term" value="F:calcium ion binding"/>
    <property type="evidence" value="ECO:0007669"/>
    <property type="project" value="InterPro"/>
</dbReference>
<dbReference type="EMBL" id="NPKJ01000073">
    <property type="protein sequence ID" value="PAQ05209.1"/>
    <property type="molecule type" value="Genomic_DNA"/>
</dbReference>
<dbReference type="OrthoDB" id="8100937at2"/>
<protein>
    <submittedName>
        <fullName evidence="1">Uncharacterized protein</fullName>
    </submittedName>
</protein>
<dbReference type="SUPFAM" id="SSF49313">
    <property type="entry name" value="Cadherin-like"/>
    <property type="match status" value="1"/>
</dbReference>
<dbReference type="InterPro" id="IPR015919">
    <property type="entry name" value="Cadherin-like_sf"/>
</dbReference>
<keyword evidence="2" id="KW-1185">Reference proteome</keyword>
<proteinExistence type="predicted"/>
<name>A0A271LAQ1_9HYPH</name>
<accession>A0A271LAQ1</accession>
<dbReference type="Proteomes" id="UP000216442">
    <property type="component" value="Unassembled WGS sequence"/>
</dbReference>
<dbReference type="GO" id="GO:0016020">
    <property type="term" value="C:membrane"/>
    <property type="evidence" value="ECO:0007669"/>
    <property type="project" value="InterPro"/>
</dbReference>
<dbReference type="Gene3D" id="2.60.40.10">
    <property type="entry name" value="Immunoglobulins"/>
    <property type="match status" value="1"/>
</dbReference>
<evidence type="ECO:0000313" key="1">
    <source>
        <dbReference type="EMBL" id="PAQ05209.1"/>
    </source>
</evidence>
<gene>
    <name evidence="1" type="ORF">CIT26_30885</name>
</gene>
<dbReference type="InterPro" id="IPR013783">
    <property type="entry name" value="Ig-like_fold"/>
</dbReference>